<comment type="caution">
    <text evidence="7">The sequence shown here is derived from an EMBL/GenBank/DDBJ whole genome shotgun (WGS) entry which is preliminary data.</text>
</comment>
<comment type="pathway">
    <text evidence="1">Amino-acid biosynthesis; L-methionine biosynthesis via salvage pathway; S-methyl-5-thio-alpha-D-ribose 1-phosphate from S-methyl-5'-thioadenosine (hydrolase route): step 1/2.</text>
</comment>
<keyword evidence="3" id="KW-0028">Amino-acid biosynthesis</keyword>
<dbReference type="GO" id="GO:0019284">
    <property type="term" value="P:L-methionine salvage from S-adenosylmethionine"/>
    <property type="evidence" value="ECO:0007669"/>
    <property type="project" value="TreeGrafter"/>
</dbReference>
<dbReference type="CDD" id="cd09008">
    <property type="entry name" value="MTAN"/>
    <property type="match status" value="1"/>
</dbReference>
<evidence type="ECO:0000256" key="4">
    <source>
        <dbReference type="ARBA" id="ARBA00022801"/>
    </source>
</evidence>
<dbReference type="RefSeq" id="WP_006547067.1">
    <property type="nucleotide sequence ID" value="NZ_DS999545.1"/>
</dbReference>
<reference evidence="7 8" key="1">
    <citation type="submission" date="2009-01" db="EMBL/GenBank/DDBJ databases">
        <authorList>
            <person name="Qin X."/>
            <person name="Bachman B."/>
            <person name="Battles P."/>
            <person name="Bell A."/>
            <person name="Bess C."/>
            <person name="Bickham C."/>
            <person name="Chaboub L."/>
            <person name="Chen D."/>
            <person name="Coyle M."/>
            <person name="Deiros D.R."/>
            <person name="Dinh H."/>
            <person name="Forbes L."/>
            <person name="Fowler G."/>
            <person name="Francisco L."/>
            <person name="Fu Q."/>
            <person name="Gubbala S."/>
            <person name="Hale W."/>
            <person name="Han Y."/>
            <person name="Hemphill L."/>
            <person name="Highlander S.K."/>
            <person name="Hirani K."/>
            <person name="Hogues M."/>
            <person name="Jackson L."/>
            <person name="Jakkamsetti A."/>
            <person name="Javaid M."/>
            <person name="Jiang H."/>
            <person name="Korchina V."/>
            <person name="Kovar C."/>
            <person name="Lara F."/>
            <person name="Lee S."/>
            <person name="Mata R."/>
            <person name="Mathew T."/>
            <person name="Moen C."/>
            <person name="Morales K."/>
            <person name="Munidasa M."/>
            <person name="Nazareth L."/>
            <person name="Ngo R."/>
            <person name="Nguyen L."/>
            <person name="Okwuonu G."/>
            <person name="Ongeri F."/>
            <person name="Patil S."/>
            <person name="Petrosino J."/>
            <person name="Pham C."/>
            <person name="Pham P."/>
            <person name="Pu L.-L."/>
            <person name="Puazo M."/>
            <person name="Raj R."/>
            <person name="Reid J."/>
            <person name="Rouhana J."/>
            <person name="Saada N."/>
            <person name="Shang Y."/>
            <person name="Simmons D."/>
            <person name="Thornton R."/>
            <person name="Warren J."/>
            <person name="Weissenberger G."/>
            <person name="Zhang J."/>
            <person name="Zhang L."/>
            <person name="Zhou C."/>
            <person name="Zhu D."/>
            <person name="Muzny D."/>
            <person name="Worley K."/>
            <person name="Gibbs R."/>
        </authorList>
    </citation>
    <scope>NUCLEOTIDE SEQUENCE [LARGE SCALE GENOMIC DNA]</scope>
    <source>
        <strain evidence="7 8">DSM 15436</strain>
    </source>
</reference>
<dbReference type="InterPro" id="IPR000845">
    <property type="entry name" value="Nucleoside_phosphorylase_d"/>
</dbReference>
<keyword evidence="7" id="KW-0326">Glycosidase</keyword>
<dbReference type="GO" id="GO:0008782">
    <property type="term" value="F:adenosylhomocysteine nucleosidase activity"/>
    <property type="evidence" value="ECO:0007669"/>
    <property type="project" value="UniProtKB-EC"/>
</dbReference>
<evidence type="ECO:0000256" key="5">
    <source>
        <dbReference type="ARBA" id="ARBA00023167"/>
    </source>
</evidence>
<accession>C0VY30</accession>
<proteinExistence type="predicted"/>
<dbReference type="STRING" id="525245.HMPREF0044_0070"/>
<dbReference type="Proteomes" id="UP000010301">
    <property type="component" value="Unassembled WGS sequence"/>
</dbReference>
<evidence type="ECO:0000313" key="7">
    <source>
        <dbReference type="EMBL" id="EEH64333.1"/>
    </source>
</evidence>
<dbReference type="eggNOG" id="COG0775">
    <property type="taxonomic scope" value="Bacteria"/>
</dbReference>
<organism evidence="7 8">
    <name type="scientific">Gleimia coleocanis DSM 15436</name>
    <dbReference type="NCBI Taxonomy" id="525245"/>
    <lineage>
        <taxon>Bacteria</taxon>
        <taxon>Bacillati</taxon>
        <taxon>Actinomycetota</taxon>
        <taxon>Actinomycetes</taxon>
        <taxon>Actinomycetales</taxon>
        <taxon>Actinomycetaceae</taxon>
        <taxon>Gleimia</taxon>
    </lineage>
</organism>
<dbReference type="GO" id="GO:0019509">
    <property type="term" value="P:L-methionine salvage from methylthioadenosine"/>
    <property type="evidence" value="ECO:0007669"/>
    <property type="project" value="UniProtKB-UniPathway"/>
</dbReference>
<dbReference type="HOGENOM" id="CLU_031248_2_2_11"/>
<dbReference type="GO" id="GO:0005829">
    <property type="term" value="C:cytosol"/>
    <property type="evidence" value="ECO:0007669"/>
    <property type="project" value="TreeGrafter"/>
</dbReference>
<evidence type="ECO:0000313" key="8">
    <source>
        <dbReference type="Proteomes" id="UP000010301"/>
    </source>
</evidence>
<dbReference type="InterPro" id="IPR035994">
    <property type="entry name" value="Nucleoside_phosphorylase_sf"/>
</dbReference>
<evidence type="ECO:0000259" key="6">
    <source>
        <dbReference type="Pfam" id="PF01048"/>
    </source>
</evidence>
<gene>
    <name evidence="7" type="primary">mtnN</name>
    <name evidence="7" type="ORF">HMPREF0044_0070</name>
</gene>
<evidence type="ECO:0000256" key="3">
    <source>
        <dbReference type="ARBA" id="ARBA00022605"/>
    </source>
</evidence>
<dbReference type="PANTHER" id="PTHR46832">
    <property type="entry name" value="5'-METHYLTHIOADENOSINE/S-ADENOSYLHOMOCYSTEINE NUCLEOSIDASE"/>
    <property type="match status" value="1"/>
</dbReference>
<keyword evidence="8" id="KW-1185">Reference proteome</keyword>
<evidence type="ECO:0000256" key="2">
    <source>
        <dbReference type="ARBA" id="ARBA00011974"/>
    </source>
</evidence>
<feature type="domain" description="Nucleoside phosphorylase" evidence="6">
    <location>
        <begin position="12"/>
        <end position="235"/>
    </location>
</feature>
<protein>
    <recommendedName>
        <fullName evidence="2">adenosylhomocysteine nucleosidase</fullName>
        <ecNumber evidence="2">3.2.2.9</ecNumber>
    </recommendedName>
</protein>
<dbReference type="PANTHER" id="PTHR46832:SF1">
    <property type="entry name" value="5'-METHYLTHIOADENOSINE_S-ADENOSYLHOMOCYSTEINE NUCLEOSIDASE"/>
    <property type="match status" value="1"/>
</dbReference>
<dbReference type="EC" id="3.2.2.9" evidence="2"/>
<dbReference type="GO" id="GO:0009164">
    <property type="term" value="P:nucleoside catabolic process"/>
    <property type="evidence" value="ECO:0007669"/>
    <property type="project" value="InterPro"/>
</dbReference>
<evidence type="ECO:0000256" key="1">
    <source>
        <dbReference type="ARBA" id="ARBA00004945"/>
    </source>
</evidence>
<dbReference type="InterPro" id="IPR010049">
    <property type="entry name" value="MTA_SAH_Nsdase"/>
</dbReference>
<dbReference type="EMBL" id="ACFG01000004">
    <property type="protein sequence ID" value="EEH64333.1"/>
    <property type="molecule type" value="Genomic_DNA"/>
</dbReference>
<dbReference type="UniPathway" id="UPA00904">
    <property type="reaction ID" value="UER00871"/>
</dbReference>
<dbReference type="GO" id="GO:0008930">
    <property type="term" value="F:methylthioadenosine nucleosidase activity"/>
    <property type="evidence" value="ECO:0007669"/>
    <property type="project" value="InterPro"/>
</dbReference>
<dbReference type="Gene3D" id="3.40.50.1580">
    <property type="entry name" value="Nucleoside phosphorylase domain"/>
    <property type="match status" value="1"/>
</dbReference>
<dbReference type="AlphaFoldDB" id="C0VY30"/>
<dbReference type="NCBIfam" id="TIGR01704">
    <property type="entry name" value="MTA_SAH-Nsdase"/>
    <property type="match status" value="1"/>
</dbReference>
<name>C0VY30_9ACTO</name>
<sequence length="238" mass="25135">MHMLSNAPHSPTIVIATAMEVEAKPFLEAMQVKETLEIANQVFYHGSWMGQEILLVQTGIGLVNGAAAATRVHLLLDSQVRAYICAGTCGGLAQQVNVRDVIVGTSFVYSRADATAFGYEPGQVPGMPAVYHADTSLIEALRLPTEENIVKSGAMASSDAFVTANNVEDTRERFPQVLGVDMESTAAAQVCHLASVPFISVRGVSDLCGPAAGQDFHIGADEAAQASFMAVERLVAGI</sequence>
<keyword evidence="4 7" id="KW-0378">Hydrolase</keyword>
<keyword evidence="5" id="KW-0486">Methionine biosynthesis</keyword>
<dbReference type="Pfam" id="PF01048">
    <property type="entry name" value="PNP_UDP_1"/>
    <property type="match status" value="1"/>
</dbReference>
<dbReference type="SUPFAM" id="SSF53167">
    <property type="entry name" value="Purine and uridine phosphorylases"/>
    <property type="match status" value="1"/>
</dbReference>